<name>A0ABW6KBL9_9BACI</name>
<comment type="similarity">
    <text evidence="1">Belongs to the RuvC family.</text>
</comment>
<evidence type="ECO:0000256" key="1">
    <source>
        <dbReference type="ARBA" id="ARBA00009518"/>
    </source>
</evidence>
<keyword evidence="14" id="KW-1185">Reference proteome</keyword>
<dbReference type="EMBL" id="JBIACK010000004">
    <property type="protein sequence ID" value="MFE8700972.1"/>
    <property type="molecule type" value="Genomic_DNA"/>
</dbReference>
<evidence type="ECO:0000256" key="2">
    <source>
        <dbReference type="ARBA" id="ARBA00022490"/>
    </source>
</evidence>
<keyword evidence="7" id="KW-0378">Hydrolase</keyword>
<dbReference type="RefSeq" id="WP_389360678.1">
    <property type="nucleotide sequence ID" value="NZ_JBIACK010000004.1"/>
</dbReference>
<protein>
    <submittedName>
        <fullName evidence="13">Crossover junction endodeoxyribonuclease RuvC</fullName>
    </submittedName>
</protein>
<evidence type="ECO:0000256" key="4">
    <source>
        <dbReference type="ARBA" id="ARBA00022723"/>
    </source>
</evidence>
<evidence type="ECO:0000313" key="13">
    <source>
        <dbReference type="EMBL" id="MFE8700972.1"/>
    </source>
</evidence>
<dbReference type="PANTHER" id="PTHR30194:SF3">
    <property type="entry name" value="CROSSOVER JUNCTION ENDODEOXYRIBONUCLEASE RUVC"/>
    <property type="match status" value="1"/>
</dbReference>
<dbReference type="InterPro" id="IPR036397">
    <property type="entry name" value="RNaseH_sf"/>
</dbReference>
<evidence type="ECO:0000256" key="7">
    <source>
        <dbReference type="ARBA" id="ARBA00022801"/>
    </source>
</evidence>
<dbReference type="Pfam" id="PF02075">
    <property type="entry name" value="RuvC"/>
    <property type="match status" value="1"/>
</dbReference>
<evidence type="ECO:0000313" key="14">
    <source>
        <dbReference type="Proteomes" id="UP001601059"/>
    </source>
</evidence>
<gene>
    <name evidence="13" type="ORF">ACFYKX_10120</name>
</gene>
<accession>A0ABW6KBL9</accession>
<sequence length="242" mass="26676">MTQKKAPKPSPKKRTTPAQLPVRGIAIDPGTTSLGITTFLLEPVTERRGRFTILQTDIFQAKAHHPIEKRLHALYGYFLHLFKKEEVDVVVSEQTFASGNRGYSAIAVREALGVLKVAAVTQEIETIELVSPFDVKYAVTGKQMTSKLHIAEALEEMGIHLPLPAPELVEKGMDHLTDSIAIGIAYAQKFYAQLELFDKKGEVPCCGILKPVPKKNMKTTKTGTRGTPSKRTPGKKSKKDSK</sequence>
<evidence type="ECO:0000256" key="5">
    <source>
        <dbReference type="ARBA" id="ARBA00022759"/>
    </source>
</evidence>
<dbReference type="PANTHER" id="PTHR30194">
    <property type="entry name" value="CROSSOVER JUNCTION ENDODEOXYRIBONUCLEASE RUVC"/>
    <property type="match status" value="1"/>
</dbReference>
<feature type="compositionally biased region" description="Polar residues" evidence="12">
    <location>
        <begin position="219"/>
        <end position="230"/>
    </location>
</feature>
<keyword evidence="11" id="KW-0234">DNA repair</keyword>
<reference evidence="13 14" key="1">
    <citation type="submission" date="2024-08" db="EMBL/GenBank/DDBJ databases">
        <title>Two novel Cytobacillus novel species.</title>
        <authorList>
            <person name="Liu G."/>
        </authorList>
    </citation>
    <scope>NUCLEOTIDE SEQUENCE [LARGE SCALE GENOMIC DNA]</scope>
    <source>
        <strain evidence="13 14">FJAT-54145</strain>
    </source>
</reference>
<keyword evidence="3" id="KW-0540">Nuclease</keyword>
<keyword evidence="5" id="KW-0255">Endonuclease</keyword>
<dbReference type="InterPro" id="IPR012337">
    <property type="entry name" value="RNaseH-like_sf"/>
</dbReference>
<keyword evidence="4" id="KW-0479">Metal-binding</keyword>
<dbReference type="InterPro" id="IPR002176">
    <property type="entry name" value="X-over_junc_endoDNase_RuvC"/>
</dbReference>
<proteinExistence type="inferred from homology"/>
<organism evidence="13 14">
    <name type="scientific">Cytobacillus spartinae</name>
    <dbReference type="NCBI Taxonomy" id="3299023"/>
    <lineage>
        <taxon>Bacteria</taxon>
        <taxon>Bacillati</taxon>
        <taxon>Bacillota</taxon>
        <taxon>Bacilli</taxon>
        <taxon>Bacillales</taxon>
        <taxon>Bacillaceae</taxon>
        <taxon>Cytobacillus</taxon>
    </lineage>
</organism>
<keyword evidence="10" id="KW-0233">DNA recombination</keyword>
<evidence type="ECO:0000256" key="10">
    <source>
        <dbReference type="ARBA" id="ARBA00023172"/>
    </source>
</evidence>
<keyword evidence="9" id="KW-0238">DNA-binding</keyword>
<keyword evidence="8" id="KW-0460">Magnesium</keyword>
<feature type="compositionally biased region" description="Basic residues" evidence="12">
    <location>
        <begin position="232"/>
        <end position="242"/>
    </location>
</feature>
<evidence type="ECO:0000256" key="6">
    <source>
        <dbReference type="ARBA" id="ARBA00022763"/>
    </source>
</evidence>
<dbReference type="Gene3D" id="3.30.420.10">
    <property type="entry name" value="Ribonuclease H-like superfamily/Ribonuclease H"/>
    <property type="match status" value="1"/>
</dbReference>
<evidence type="ECO:0000256" key="12">
    <source>
        <dbReference type="SAM" id="MobiDB-lite"/>
    </source>
</evidence>
<keyword evidence="2" id="KW-0963">Cytoplasm</keyword>
<feature type="region of interest" description="Disordered" evidence="12">
    <location>
        <begin position="213"/>
        <end position="242"/>
    </location>
</feature>
<dbReference type="SUPFAM" id="SSF53098">
    <property type="entry name" value="Ribonuclease H-like"/>
    <property type="match status" value="1"/>
</dbReference>
<dbReference type="Proteomes" id="UP001601059">
    <property type="component" value="Unassembled WGS sequence"/>
</dbReference>
<evidence type="ECO:0000256" key="9">
    <source>
        <dbReference type="ARBA" id="ARBA00023125"/>
    </source>
</evidence>
<comment type="caution">
    <text evidence="13">The sequence shown here is derived from an EMBL/GenBank/DDBJ whole genome shotgun (WGS) entry which is preliminary data.</text>
</comment>
<evidence type="ECO:0000256" key="11">
    <source>
        <dbReference type="ARBA" id="ARBA00023204"/>
    </source>
</evidence>
<evidence type="ECO:0000256" key="8">
    <source>
        <dbReference type="ARBA" id="ARBA00022842"/>
    </source>
</evidence>
<evidence type="ECO:0000256" key="3">
    <source>
        <dbReference type="ARBA" id="ARBA00022722"/>
    </source>
</evidence>
<keyword evidence="6" id="KW-0227">DNA damage</keyword>